<dbReference type="AlphaFoldDB" id="A0AAW0NSR6"/>
<accession>A0AAW0NSR6</accession>
<proteinExistence type="predicted"/>
<feature type="region of interest" description="Disordered" evidence="1">
    <location>
        <begin position="39"/>
        <end position="70"/>
    </location>
</feature>
<keyword evidence="3" id="KW-1185">Reference proteome</keyword>
<feature type="compositionally biased region" description="Polar residues" evidence="1">
    <location>
        <begin position="1"/>
        <end position="12"/>
    </location>
</feature>
<evidence type="ECO:0000313" key="3">
    <source>
        <dbReference type="Proteomes" id="UP001460270"/>
    </source>
</evidence>
<feature type="region of interest" description="Disordered" evidence="1">
    <location>
        <begin position="1"/>
        <end position="25"/>
    </location>
</feature>
<protein>
    <submittedName>
        <fullName evidence="2">Uncharacterized protein</fullName>
    </submittedName>
</protein>
<sequence length="147" mass="16028">MAQMERTNVSGLTSESNNEQTTSTCLSLRPITVETMAQPSVPSQDSFTLSPAARQGRPSHCLFSPPQGSDSGWGPVTDCVALHLNQQEPQSQEAPRFILLSQRHTASWHGRLHTERIVAGGWLLDVQGPPTAAPRSTCLFTCLFSRL</sequence>
<evidence type="ECO:0000256" key="1">
    <source>
        <dbReference type="SAM" id="MobiDB-lite"/>
    </source>
</evidence>
<dbReference type="Proteomes" id="UP001460270">
    <property type="component" value="Unassembled WGS sequence"/>
</dbReference>
<gene>
    <name evidence="2" type="ORF">WMY93_016326</name>
</gene>
<feature type="compositionally biased region" description="Polar residues" evidence="1">
    <location>
        <begin position="39"/>
        <end position="49"/>
    </location>
</feature>
<reference evidence="3" key="1">
    <citation type="submission" date="2024-04" db="EMBL/GenBank/DDBJ databases">
        <title>Salinicola lusitanus LLJ914,a marine bacterium isolated from the Okinawa Trough.</title>
        <authorList>
            <person name="Li J."/>
        </authorList>
    </citation>
    <scope>NUCLEOTIDE SEQUENCE [LARGE SCALE GENOMIC DNA]</scope>
</reference>
<feature type="compositionally biased region" description="Low complexity" evidence="1">
    <location>
        <begin position="13"/>
        <end position="24"/>
    </location>
</feature>
<evidence type="ECO:0000313" key="2">
    <source>
        <dbReference type="EMBL" id="KAK7907714.1"/>
    </source>
</evidence>
<dbReference type="EMBL" id="JBBPFD010000011">
    <property type="protein sequence ID" value="KAK7907714.1"/>
    <property type="molecule type" value="Genomic_DNA"/>
</dbReference>
<comment type="caution">
    <text evidence="2">The sequence shown here is derived from an EMBL/GenBank/DDBJ whole genome shotgun (WGS) entry which is preliminary data.</text>
</comment>
<name>A0AAW0NSR6_9GOBI</name>
<organism evidence="2 3">
    <name type="scientific">Mugilogobius chulae</name>
    <name type="common">yellowstripe goby</name>
    <dbReference type="NCBI Taxonomy" id="88201"/>
    <lineage>
        <taxon>Eukaryota</taxon>
        <taxon>Metazoa</taxon>
        <taxon>Chordata</taxon>
        <taxon>Craniata</taxon>
        <taxon>Vertebrata</taxon>
        <taxon>Euteleostomi</taxon>
        <taxon>Actinopterygii</taxon>
        <taxon>Neopterygii</taxon>
        <taxon>Teleostei</taxon>
        <taxon>Neoteleostei</taxon>
        <taxon>Acanthomorphata</taxon>
        <taxon>Gobiaria</taxon>
        <taxon>Gobiiformes</taxon>
        <taxon>Gobioidei</taxon>
        <taxon>Gobiidae</taxon>
        <taxon>Gobionellinae</taxon>
        <taxon>Mugilogobius</taxon>
    </lineage>
</organism>